<proteinExistence type="predicted"/>
<dbReference type="Gramene" id="Psat03G0161300-T1">
    <property type="protein sequence ID" value="KAI5425851.1"/>
    <property type="gene ID" value="KIW84_031613"/>
</dbReference>
<accession>A0A9D4XW96</accession>
<name>A0A9D4XW96_PEA</name>
<evidence type="ECO:0000313" key="1">
    <source>
        <dbReference type="EMBL" id="KAI5425851.1"/>
    </source>
</evidence>
<comment type="caution">
    <text evidence="1">The sequence shown here is derived from an EMBL/GenBank/DDBJ whole genome shotgun (WGS) entry which is preliminary data.</text>
</comment>
<dbReference type="Proteomes" id="UP001058974">
    <property type="component" value="Chromosome 3"/>
</dbReference>
<sequence length="78" mass="9076">MEQRQWFKKRSNVMTPKILTASDIIDKFPQEWILQDVVKSGKIEAKSIRDVIQDINGSVRIQMNMSQSFRYNQSSSIG</sequence>
<reference evidence="1 2" key="1">
    <citation type="journal article" date="2022" name="Nat. Genet.">
        <title>Improved pea reference genome and pan-genome highlight genomic features and evolutionary characteristics.</title>
        <authorList>
            <person name="Yang T."/>
            <person name="Liu R."/>
            <person name="Luo Y."/>
            <person name="Hu S."/>
            <person name="Wang D."/>
            <person name="Wang C."/>
            <person name="Pandey M.K."/>
            <person name="Ge S."/>
            <person name="Xu Q."/>
            <person name="Li N."/>
            <person name="Li G."/>
            <person name="Huang Y."/>
            <person name="Saxena R.K."/>
            <person name="Ji Y."/>
            <person name="Li M."/>
            <person name="Yan X."/>
            <person name="He Y."/>
            <person name="Liu Y."/>
            <person name="Wang X."/>
            <person name="Xiang C."/>
            <person name="Varshney R.K."/>
            <person name="Ding H."/>
            <person name="Gao S."/>
            <person name="Zong X."/>
        </authorList>
    </citation>
    <scope>NUCLEOTIDE SEQUENCE [LARGE SCALE GENOMIC DNA]</scope>
    <source>
        <strain evidence="1 2">cv. Zhongwan 6</strain>
    </source>
</reference>
<organism evidence="1 2">
    <name type="scientific">Pisum sativum</name>
    <name type="common">Garden pea</name>
    <name type="synonym">Lathyrus oleraceus</name>
    <dbReference type="NCBI Taxonomy" id="3888"/>
    <lineage>
        <taxon>Eukaryota</taxon>
        <taxon>Viridiplantae</taxon>
        <taxon>Streptophyta</taxon>
        <taxon>Embryophyta</taxon>
        <taxon>Tracheophyta</taxon>
        <taxon>Spermatophyta</taxon>
        <taxon>Magnoliopsida</taxon>
        <taxon>eudicotyledons</taxon>
        <taxon>Gunneridae</taxon>
        <taxon>Pentapetalae</taxon>
        <taxon>rosids</taxon>
        <taxon>fabids</taxon>
        <taxon>Fabales</taxon>
        <taxon>Fabaceae</taxon>
        <taxon>Papilionoideae</taxon>
        <taxon>50 kb inversion clade</taxon>
        <taxon>NPAAA clade</taxon>
        <taxon>Hologalegina</taxon>
        <taxon>IRL clade</taxon>
        <taxon>Fabeae</taxon>
        <taxon>Lathyrus</taxon>
    </lineage>
</organism>
<keyword evidence="2" id="KW-1185">Reference proteome</keyword>
<protein>
    <submittedName>
        <fullName evidence="1">Uncharacterized protein</fullName>
    </submittedName>
</protein>
<gene>
    <name evidence="1" type="ORF">KIW84_031613</name>
</gene>
<evidence type="ECO:0000313" key="2">
    <source>
        <dbReference type="Proteomes" id="UP001058974"/>
    </source>
</evidence>
<dbReference type="AlphaFoldDB" id="A0A9D4XW96"/>
<dbReference type="EMBL" id="JAMSHJ010000003">
    <property type="protein sequence ID" value="KAI5425851.1"/>
    <property type="molecule type" value="Genomic_DNA"/>
</dbReference>